<evidence type="ECO:0000256" key="1">
    <source>
        <dbReference type="ARBA" id="ARBA00004479"/>
    </source>
</evidence>
<dbReference type="PANTHER" id="PTHR46957:SF2">
    <property type="entry name" value="RECEPTOR-TYPE TYROSINE-PROTEIN PHOSPHATASE BETA"/>
    <property type="match status" value="1"/>
</dbReference>
<keyword evidence="18" id="KW-0675">Receptor</keyword>
<dbReference type="Proteomes" id="UP000324091">
    <property type="component" value="Chromosome 13"/>
</dbReference>
<dbReference type="CDD" id="cd00063">
    <property type="entry name" value="FN3"/>
    <property type="match status" value="9"/>
</dbReference>
<evidence type="ECO:0000256" key="12">
    <source>
        <dbReference type="ARBA" id="ARBA00051722"/>
    </source>
</evidence>
<feature type="domain" description="Fibronectin type-III" evidence="17">
    <location>
        <begin position="1046"/>
        <end position="1138"/>
    </location>
</feature>
<comment type="catalytic activity">
    <reaction evidence="12">
        <text>O-phospho-L-tyrosyl-[protein] + H2O = L-tyrosyl-[protein] + phosphate</text>
        <dbReference type="Rhea" id="RHEA:10684"/>
        <dbReference type="Rhea" id="RHEA-COMP:10136"/>
        <dbReference type="Rhea" id="RHEA-COMP:20101"/>
        <dbReference type="ChEBI" id="CHEBI:15377"/>
        <dbReference type="ChEBI" id="CHEBI:43474"/>
        <dbReference type="ChEBI" id="CHEBI:46858"/>
        <dbReference type="ChEBI" id="CHEBI:61978"/>
        <dbReference type="EC" id="3.1.3.48"/>
    </reaction>
</comment>
<evidence type="ECO:0000313" key="18">
    <source>
        <dbReference type="EMBL" id="TWW76097.1"/>
    </source>
</evidence>
<keyword evidence="4" id="KW-0732">Signal</keyword>
<evidence type="ECO:0000259" key="17">
    <source>
        <dbReference type="PROSITE" id="PS50853"/>
    </source>
</evidence>
<proteinExistence type="inferred from homology"/>
<dbReference type="Pfam" id="PF18861">
    <property type="entry name" value="PTP_tm"/>
    <property type="match status" value="1"/>
</dbReference>
<dbReference type="InterPro" id="IPR003595">
    <property type="entry name" value="Tyr_Pase_cat"/>
</dbReference>
<evidence type="ECO:0000256" key="13">
    <source>
        <dbReference type="SAM" id="MobiDB-lite"/>
    </source>
</evidence>
<dbReference type="InterPro" id="IPR000387">
    <property type="entry name" value="Tyr_Pase_dom"/>
</dbReference>
<evidence type="ECO:0000256" key="2">
    <source>
        <dbReference type="ARBA" id="ARBA00013064"/>
    </source>
</evidence>
<dbReference type="EC" id="3.1.3.48" evidence="2"/>
<dbReference type="Gene3D" id="3.90.190.10">
    <property type="entry name" value="Protein tyrosine phosphatase superfamily"/>
    <property type="match status" value="1"/>
</dbReference>
<keyword evidence="6" id="KW-0378">Hydrolase</keyword>
<dbReference type="FunFam" id="2.60.40.10:FF:000369">
    <property type="entry name" value="Protein tyrosine phosphatase, receptor type B"/>
    <property type="match status" value="10"/>
</dbReference>
<feature type="domain" description="Fibronectin type-III" evidence="17">
    <location>
        <begin position="956"/>
        <end position="1045"/>
    </location>
</feature>
<dbReference type="InterPro" id="IPR003961">
    <property type="entry name" value="FN3_dom"/>
</dbReference>
<feature type="domain" description="Tyrosine-protein phosphatase" evidence="15">
    <location>
        <begin position="1676"/>
        <end position="1942"/>
    </location>
</feature>
<dbReference type="EMBL" id="RHFK02000005">
    <property type="protein sequence ID" value="TWW76097.1"/>
    <property type="molecule type" value="Genomic_DNA"/>
</dbReference>
<dbReference type="GO" id="GO:0032502">
    <property type="term" value="P:developmental process"/>
    <property type="evidence" value="ECO:0007669"/>
    <property type="project" value="UniProtKB-ARBA"/>
</dbReference>
<dbReference type="InterPro" id="IPR050713">
    <property type="entry name" value="RTP_Phos/Ushers"/>
</dbReference>
<feature type="domain" description="Fibronectin type-III" evidence="17">
    <location>
        <begin position="865"/>
        <end position="955"/>
    </location>
</feature>
<dbReference type="Pfam" id="PF00041">
    <property type="entry name" value="fn3"/>
    <property type="match status" value="13"/>
</dbReference>
<dbReference type="CDD" id="cd14617">
    <property type="entry name" value="R-PTPc-B"/>
    <property type="match status" value="1"/>
</dbReference>
<evidence type="ECO:0000256" key="14">
    <source>
        <dbReference type="SAM" id="Phobius"/>
    </source>
</evidence>
<dbReference type="FunFam" id="3.90.190.10:FF:000009">
    <property type="entry name" value="Receptor-type tyrosine-protein phosphatase beta"/>
    <property type="match status" value="1"/>
</dbReference>
<evidence type="ECO:0000256" key="10">
    <source>
        <dbReference type="ARBA" id="ARBA00023180"/>
    </source>
</evidence>
<feature type="domain" description="Fibronectin type-III" evidence="17">
    <location>
        <begin position="1220"/>
        <end position="1319"/>
    </location>
</feature>
<evidence type="ECO:0000256" key="9">
    <source>
        <dbReference type="ARBA" id="ARBA00023136"/>
    </source>
</evidence>
<dbReference type="Pfam" id="PF00102">
    <property type="entry name" value="Y_phosphatase"/>
    <property type="match status" value="1"/>
</dbReference>
<keyword evidence="5" id="KW-0677">Repeat</keyword>
<dbReference type="PROSITE" id="PS50853">
    <property type="entry name" value="FN3"/>
    <property type="match status" value="9"/>
</dbReference>
<dbReference type="GO" id="GO:0004725">
    <property type="term" value="F:protein tyrosine phosphatase activity"/>
    <property type="evidence" value="ECO:0007669"/>
    <property type="project" value="UniProtKB-EC"/>
</dbReference>
<comment type="caution">
    <text evidence="18">The sequence shown here is derived from an EMBL/GenBank/DDBJ whole genome shotgun (WGS) entry which is preliminary data.</text>
</comment>
<dbReference type="SMART" id="SM00060">
    <property type="entry name" value="FN3"/>
    <property type="match status" value="16"/>
</dbReference>
<dbReference type="SUPFAM" id="SSF49265">
    <property type="entry name" value="Fibronectin type III"/>
    <property type="match status" value="12"/>
</dbReference>
<dbReference type="Gene3D" id="2.60.40.10">
    <property type="entry name" value="Immunoglobulins"/>
    <property type="match status" value="14"/>
</dbReference>
<dbReference type="SMART" id="SM00194">
    <property type="entry name" value="PTPc"/>
    <property type="match status" value="1"/>
</dbReference>
<dbReference type="PANTHER" id="PTHR46957">
    <property type="entry name" value="CYTOKINE RECEPTOR"/>
    <property type="match status" value="1"/>
</dbReference>
<evidence type="ECO:0000259" key="16">
    <source>
        <dbReference type="PROSITE" id="PS50056"/>
    </source>
</evidence>
<name>A0A5C6PCZ7_9TELE</name>
<keyword evidence="8 14" id="KW-1133">Transmembrane helix</keyword>
<keyword evidence="7" id="KW-0904">Protein phosphatase</keyword>
<accession>A0A5C6PCZ7</accession>
<feature type="domain" description="Fibronectin type-III" evidence="17">
    <location>
        <begin position="604"/>
        <end position="691"/>
    </location>
</feature>
<evidence type="ECO:0000256" key="4">
    <source>
        <dbReference type="ARBA" id="ARBA00022729"/>
    </source>
</evidence>
<feature type="region of interest" description="Disordered" evidence="13">
    <location>
        <begin position="41"/>
        <end position="63"/>
    </location>
</feature>
<comment type="similarity">
    <text evidence="11">Belongs to the protein-tyrosine phosphatase family. Receptor class 3 subfamily.</text>
</comment>
<dbReference type="InterPro" id="IPR036116">
    <property type="entry name" value="FN3_sf"/>
</dbReference>
<organism evidence="18 19">
    <name type="scientific">Takifugu flavidus</name>
    <name type="common">sansaifugu</name>
    <dbReference type="NCBI Taxonomy" id="433684"/>
    <lineage>
        <taxon>Eukaryota</taxon>
        <taxon>Metazoa</taxon>
        <taxon>Chordata</taxon>
        <taxon>Craniata</taxon>
        <taxon>Vertebrata</taxon>
        <taxon>Euteleostomi</taxon>
        <taxon>Actinopterygii</taxon>
        <taxon>Neopterygii</taxon>
        <taxon>Teleostei</taxon>
        <taxon>Neoteleostei</taxon>
        <taxon>Acanthomorphata</taxon>
        <taxon>Eupercaria</taxon>
        <taxon>Tetraodontiformes</taxon>
        <taxon>Tetradontoidea</taxon>
        <taxon>Tetraodontidae</taxon>
        <taxon>Takifugu</taxon>
    </lineage>
</organism>
<feature type="transmembrane region" description="Helical" evidence="14">
    <location>
        <begin position="1596"/>
        <end position="1615"/>
    </location>
</feature>
<dbReference type="PROSITE" id="PS50055">
    <property type="entry name" value="TYR_PHOSPHATASE_PTP"/>
    <property type="match status" value="1"/>
</dbReference>
<feature type="domain" description="Fibronectin type-III" evidence="17">
    <location>
        <begin position="692"/>
        <end position="783"/>
    </location>
</feature>
<dbReference type="InterPro" id="IPR013783">
    <property type="entry name" value="Ig-like_fold"/>
</dbReference>
<gene>
    <name evidence="18" type="ORF">D4764_13G0007590</name>
</gene>
<sequence>MVGSSVVLQNLGHVGPGAGGAATSQGGSSLFSVSCLHSEQHQKNNPVGPAVLSAEPDRDHQGGSTGLRVFWTRSAGHVDWYHVTLEDSVSGFTGSTRVMGTAAPRAGFGSLVPGTRYTLSVVASSGEKNSTSVRTSAATGGALVLRQPRGLLAGGLGRTERVWTLLQDRDGVLLKNISLQNTATSIVLDHLQPGTMYTITVVTEAVGLQSSASIQAVTVPAVVSSLRLDHNGSSHSLQASWLPAEGGVDTYLLTLSAPGSPAQERRLTPNTTQVVFRGLTPGLRYELRLRTTAGGLSSETRASGRTVPRPVSGLSMTSDGKMLKISWAPPSGYWESYNVLLNNGSDVLVNQTIGRASTQLAFSSLGIGLVPGHLYEADVTVRSGSLSNTARCYGRLSQSALTAHLCRALGWAETLFPFDAPAAPRPVQQLEVRHTDESSLSVLWRPPAGEWDRYSVVLRTVDSAAIVDQRVLSREATECSFYGLTSGCLYSVTVTTNSGNLSSSSSVTTRTTLAQVTGLQVSNGGSTDSLQVRWHQTSGQLDFYRILLVHGSIIIKNQSVEANTTSVSFHALIPGALYRVVLTTTRAGQSSRQTVAEGRTVPAAVGEVTVSNNGRTDFLSASWRPSLGEVDSYLVTLSDHDRTLHIVSVSKSSPECVFNSLVSGRLYNISIGSRSGLFYNHTLVQGRTQPSKVQNPTVTHAAQDDSLKVYWRHAAGDFDFYQVFIKHNNAFLQNRTVPKMQNECVFTDLVPGRLYTVLVSTWSGNYETSAYTHGRTFPAAVRSLVLTGSDTDRLNVTWSAAPGDVDHYEVQLLFSDMKVFPPITLGSGVEECVLSSLTPGRLYKILVSTFSGPNQKVQFIEGRTVPSKVKNIHVSNSGDSTSLKVSWTPGQGDVDAYLVFLFRQTRQLDVRRVLKHQNEVVFGSLQPGQMYDVTVQSVSGELLNNDTAGGRTVPSAVTGLQVEDLHSTHSLQVSWEEARGVSDGYVLQLLDDRGSLVTNCSLAFGETSRRVEGLTAGRKYRVQVQTTSGGVHSQRVNTEARTWPAAVADLAIQTNSTNSLLFRWSPPEGDFDSYELFLYRKDDSLQERRRVQPSSQQSSFQGLTPGAPYRMVVVTHSGEQSNQTSVWARTVPAAVVSLKAHAGNQSDTLCVSWDQGPGELSGYLLSLYNPNGSQQARMQLGSEANEAVLSDLVPGRLYRAEVLSLSKQLSNGASTLGRTAPGPATSFLFRGVTNTSLELTWSGPINSDYDDFDLQWTPRDRLSIINPYQSRTSGSRILKGMFPGRLYTFSLRTVSGAMGPRALSTYSTAIHIKIRTKPQRVPSLHCRPQSSTSISCSWAPPEADYDSYTIECLHQDSRTLVYSRRTGRDSSAYVITQLEPHKRYRVSVKVISAGVTSEEAQDSVVTMIDRPPVPPLSTRVNDKSSVVTKSSIFFSFNCSWFSDVNGAVRFFTVVVTESKGSDDGQPEQRDPLPSYLDYKSNSSVTSYQTSYFPSQCAGGADSGSHTFELGVGTGTDTLGGSCDGGQSEAESRNLKLFCDGPLKPNTAYRLSVRAFTQLLEEDSSDLGSRSPLFTDTFLSLPMVTEAEPLSGVIEGISAGVFLVAVIVGVTALLVCRQKARKAVDDRATVRMSVRRERLAAGGPSSHRGHRRISSPIKTANFESHYVKLQADSNYLLSDEYENLKDVGRNQSQDSALLPENRGKNRYNNILPYDCTRVKLSCVDDDPCSDYINASYIPGNNFRREYVATQGPLPGTKDDFWKMVWEQNVHNVVMVTQCVEKGRVKCDHYWPFDQDPLYYGDLIVQMLSESVLPEWTIREFSICSEEQLSFTQLVRQFHYTVWPDHGVPETTQSLIQFVRTVRDYVNRSPGSGPTVVHCRYQTQAQCRGGRTGTFVVLDRLLQQLDNRDTVDIYGCVFDLRLHRSHMVQTECQYAYLHQCVRDVLRARKLRSEQEHLLCPIYENVNFTSQRGE</sequence>
<feature type="domain" description="Tyrosine specific protein phosphatases" evidence="16">
    <location>
        <begin position="1851"/>
        <end position="1933"/>
    </location>
</feature>
<dbReference type="InterPro" id="IPR000242">
    <property type="entry name" value="PTP_cat"/>
</dbReference>
<dbReference type="GO" id="GO:0016020">
    <property type="term" value="C:membrane"/>
    <property type="evidence" value="ECO:0007669"/>
    <property type="project" value="UniProtKB-SubCell"/>
</dbReference>
<dbReference type="InterPro" id="IPR029021">
    <property type="entry name" value="Prot-tyrosine_phosphatase-like"/>
</dbReference>
<dbReference type="PROSITE" id="PS50056">
    <property type="entry name" value="TYR_PHOSPHATASE_2"/>
    <property type="match status" value="1"/>
</dbReference>
<evidence type="ECO:0000313" key="19">
    <source>
        <dbReference type="Proteomes" id="UP000324091"/>
    </source>
</evidence>
<evidence type="ECO:0000256" key="3">
    <source>
        <dbReference type="ARBA" id="ARBA00022692"/>
    </source>
</evidence>
<dbReference type="PRINTS" id="PR00700">
    <property type="entry name" value="PRTYPHPHTASE"/>
</dbReference>
<reference evidence="18 19" key="1">
    <citation type="submission" date="2019-04" db="EMBL/GenBank/DDBJ databases">
        <title>Chromosome genome assembly for Takifugu flavidus.</title>
        <authorList>
            <person name="Xiao S."/>
        </authorList>
    </citation>
    <scope>NUCLEOTIDE SEQUENCE [LARGE SCALE GENOMIC DNA]</scope>
    <source>
        <strain evidence="18">HTHZ2018</strain>
        <tissue evidence="18">Muscle</tissue>
    </source>
</reference>
<protein>
    <recommendedName>
        <fullName evidence="2">protein-tyrosine-phosphatase</fullName>
        <ecNumber evidence="2">3.1.3.48</ecNumber>
    </recommendedName>
</protein>
<evidence type="ECO:0000259" key="15">
    <source>
        <dbReference type="PROSITE" id="PS50055"/>
    </source>
</evidence>
<evidence type="ECO:0000256" key="6">
    <source>
        <dbReference type="ARBA" id="ARBA00022801"/>
    </source>
</evidence>
<dbReference type="SUPFAM" id="SSF52799">
    <property type="entry name" value="(Phosphotyrosine protein) phosphatases II"/>
    <property type="match status" value="1"/>
</dbReference>
<keyword evidence="10" id="KW-0325">Glycoprotein</keyword>
<feature type="domain" description="Fibronectin type-III" evidence="17">
    <location>
        <begin position="222"/>
        <end position="309"/>
    </location>
</feature>
<evidence type="ECO:0000256" key="8">
    <source>
        <dbReference type="ARBA" id="ARBA00022989"/>
    </source>
</evidence>
<dbReference type="InterPro" id="IPR041201">
    <property type="entry name" value="PTPRJ_TM"/>
</dbReference>
<evidence type="ECO:0000256" key="5">
    <source>
        <dbReference type="ARBA" id="ARBA00022737"/>
    </source>
</evidence>
<dbReference type="SMART" id="SM00404">
    <property type="entry name" value="PTPc_motif"/>
    <property type="match status" value="1"/>
</dbReference>
<feature type="domain" description="Fibronectin type-III" evidence="17">
    <location>
        <begin position="1321"/>
        <end position="1411"/>
    </location>
</feature>
<keyword evidence="9 14" id="KW-0472">Membrane</keyword>
<feature type="domain" description="Fibronectin type-III" evidence="17">
    <location>
        <begin position="423"/>
        <end position="515"/>
    </location>
</feature>
<evidence type="ECO:0000256" key="7">
    <source>
        <dbReference type="ARBA" id="ARBA00022912"/>
    </source>
</evidence>
<keyword evidence="19" id="KW-1185">Reference proteome</keyword>
<evidence type="ECO:0000256" key="11">
    <source>
        <dbReference type="ARBA" id="ARBA00025789"/>
    </source>
</evidence>
<keyword evidence="3 14" id="KW-0812">Transmembrane</keyword>
<comment type="subcellular location">
    <subcellularLocation>
        <location evidence="1">Membrane</location>
        <topology evidence="1">Single-pass type I membrane protein</topology>
    </subcellularLocation>
</comment>